<dbReference type="Proteomes" id="UP000800035">
    <property type="component" value="Unassembled WGS sequence"/>
</dbReference>
<feature type="region of interest" description="Disordered" evidence="1">
    <location>
        <begin position="1"/>
        <end position="141"/>
    </location>
</feature>
<organism evidence="2 3">
    <name type="scientific">Byssothecium circinans</name>
    <dbReference type="NCBI Taxonomy" id="147558"/>
    <lineage>
        <taxon>Eukaryota</taxon>
        <taxon>Fungi</taxon>
        <taxon>Dikarya</taxon>
        <taxon>Ascomycota</taxon>
        <taxon>Pezizomycotina</taxon>
        <taxon>Dothideomycetes</taxon>
        <taxon>Pleosporomycetidae</taxon>
        <taxon>Pleosporales</taxon>
        <taxon>Massarineae</taxon>
        <taxon>Massarinaceae</taxon>
        <taxon>Byssothecium</taxon>
    </lineage>
</organism>
<name>A0A6A5TUI1_9PLEO</name>
<feature type="compositionally biased region" description="Basic and acidic residues" evidence="1">
    <location>
        <begin position="171"/>
        <end position="181"/>
    </location>
</feature>
<protein>
    <submittedName>
        <fullName evidence="2">Uncharacterized protein</fullName>
    </submittedName>
</protein>
<dbReference type="AlphaFoldDB" id="A0A6A5TUI1"/>
<evidence type="ECO:0000256" key="1">
    <source>
        <dbReference type="SAM" id="MobiDB-lite"/>
    </source>
</evidence>
<feature type="compositionally biased region" description="Low complexity" evidence="1">
    <location>
        <begin position="6"/>
        <end position="16"/>
    </location>
</feature>
<feature type="region of interest" description="Disordered" evidence="1">
    <location>
        <begin position="156"/>
        <end position="250"/>
    </location>
</feature>
<dbReference type="EMBL" id="ML976995">
    <property type="protein sequence ID" value="KAF1955409.1"/>
    <property type="molecule type" value="Genomic_DNA"/>
</dbReference>
<feature type="compositionally biased region" description="Pro residues" evidence="1">
    <location>
        <begin position="60"/>
        <end position="70"/>
    </location>
</feature>
<accession>A0A6A5TUI1</accession>
<proteinExistence type="predicted"/>
<feature type="compositionally biased region" description="Basic and acidic residues" evidence="1">
    <location>
        <begin position="221"/>
        <end position="250"/>
    </location>
</feature>
<sequence>MDSTKARSASVSSSIAGQGTRKNSLFPSVSDHGMPKSRSPQLPDGNLLPNRFSGVGLPTSPRPSEPPMSPPLSARSFGTFIDSEPSTPAYSPRTGSSWEGSTLVLLSPVPSSPETPAEPTWEMMVPIQKPPKKRSNRFSRKPTLVRHCTIDDKEVGVNTSLTSHPVKHIRSHSEKGIHTTTEEPDEEKAEKPKKKEDDEEEQTHNAPLDRLALKMRSLLRRRSDPDKKAEKKWKGYDELQRMETSHWTEL</sequence>
<keyword evidence="3" id="KW-1185">Reference proteome</keyword>
<evidence type="ECO:0000313" key="2">
    <source>
        <dbReference type="EMBL" id="KAF1955409.1"/>
    </source>
</evidence>
<reference evidence="2" key="1">
    <citation type="journal article" date="2020" name="Stud. Mycol.">
        <title>101 Dothideomycetes genomes: a test case for predicting lifestyles and emergence of pathogens.</title>
        <authorList>
            <person name="Haridas S."/>
            <person name="Albert R."/>
            <person name="Binder M."/>
            <person name="Bloem J."/>
            <person name="Labutti K."/>
            <person name="Salamov A."/>
            <person name="Andreopoulos B."/>
            <person name="Baker S."/>
            <person name="Barry K."/>
            <person name="Bills G."/>
            <person name="Bluhm B."/>
            <person name="Cannon C."/>
            <person name="Castanera R."/>
            <person name="Culley D."/>
            <person name="Daum C."/>
            <person name="Ezra D."/>
            <person name="Gonzalez J."/>
            <person name="Henrissat B."/>
            <person name="Kuo A."/>
            <person name="Liang C."/>
            <person name="Lipzen A."/>
            <person name="Lutzoni F."/>
            <person name="Magnuson J."/>
            <person name="Mondo S."/>
            <person name="Nolan M."/>
            <person name="Ohm R."/>
            <person name="Pangilinan J."/>
            <person name="Park H.-J."/>
            <person name="Ramirez L."/>
            <person name="Alfaro M."/>
            <person name="Sun H."/>
            <person name="Tritt A."/>
            <person name="Yoshinaga Y."/>
            <person name="Zwiers L.-H."/>
            <person name="Turgeon B."/>
            <person name="Goodwin S."/>
            <person name="Spatafora J."/>
            <person name="Crous P."/>
            <person name="Grigoriev I."/>
        </authorList>
    </citation>
    <scope>NUCLEOTIDE SEQUENCE</scope>
    <source>
        <strain evidence="2">CBS 675.92</strain>
    </source>
</reference>
<feature type="compositionally biased region" description="Polar residues" evidence="1">
    <location>
        <begin position="84"/>
        <end position="100"/>
    </location>
</feature>
<feature type="compositionally biased region" description="Basic residues" evidence="1">
    <location>
        <begin position="130"/>
        <end position="141"/>
    </location>
</feature>
<gene>
    <name evidence="2" type="ORF">CC80DRAFT_493292</name>
</gene>
<dbReference type="OrthoDB" id="3921377at2759"/>
<evidence type="ECO:0000313" key="3">
    <source>
        <dbReference type="Proteomes" id="UP000800035"/>
    </source>
</evidence>